<dbReference type="OrthoDB" id="8856583at2759"/>
<dbReference type="InterPro" id="IPR046371">
    <property type="entry name" value="Bcl-2_BH1-3"/>
</dbReference>
<comment type="similarity">
    <text evidence="1">Belongs to the Bcl-2 family.</text>
</comment>
<dbReference type="SMART" id="SM00337">
    <property type="entry name" value="BCL"/>
    <property type="match status" value="1"/>
</dbReference>
<dbReference type="InterPro" id="IPR026298">
    <property type="entry name" value="Bcl-2_fam"/>
</dbReference>
<dbReference type="OMA" id="QGITWER"/>
<dbReference type="GO" id="GO:0001836">
    <property type="term" value="P:release of cytochrome c from mitochondria"/>
    <property type="evidence" value="ECO:0007669"/>
    <property type="project" value="TreeGrafter"/>
</dbReference>
<name>A0A3P9APD3_ESOLU</name>
<dbReference type="PANTHER" id="PTHR11256:SF42">
    <property type="entry name" value="APOPTOSIS REGULATOR BAX"/>
    <property type="match status" value="1"/>
</dbReference>
<dbReference type="GO" id="GO:0008053">
    <property type="term" value="P:mitochondrial fusion"/>
    <property type="evidence" value="ECO:0007669"/>
    <property type="project" value="TreeGrafter"/>
</dbReference>
<feature type="domain" description="Bcl-2 Bcl-2 homology region 1-3" evidence="3">
    <location>
        <begin position="56"/>
        <end position="152"/>
    </location>
</feature>
<dbReference type="InterPro" id="IPR002475">
    <property type="entry name" value="Bcl2-like"/>
</dbReference>
<dbReference type="GO" id="GO:0005741">
    <property type="term" value="C:mitochondrial outer membrane"/>
    <property type="evidence" value="ECO:0007669"/>
    <property type="project" value="TreeGrafter"/>
</dbReference>
<reference evidence="4" key="4">
    <citation type="submission" date="2025-09" db="UniProtKB">
        <authorList>
            <consortium name="Ensembl"/>
        </authorList>
    </citation>
    <scope>IDENTIFICATION</scope>
</reference>
<dbReference type="Ensembl" id="ENSELUT00000037496.3">
    <property type="protein sequence ID" value="ENSELUP00000042958.2"/>
    <property type="gene ID" value="ENSELUG00000024399.3"/>
</dbReference>
<dbReference type="Gene3D" id="1.10.437.10">
    <property type="entry name" value="Blc2-like"/>
    <property type="match status" value="1"/>
</dbReference>
<dbReference type="STRING" id="8010.ENSELUP00000042958"/>
<dbReference type="GO" id="GO:0051400">
    <property type="term" value="F:BH domain binding"/>
    <property type="evidence" value="ECO:0007669"/>
    <property type="project" value="TreeGrafter"/>
</dbReference>
<dbReference type="GO" id="GO:0008630">
    <property type="term" value="P:intrinsic apoptotic signaling pathway in response to DNA damage"/>
    <property type="evidence" value="ECO:0007669"/>
    <property type="project" value="TreeGrafter"/>
</dbReference>
<accession>A0A3P9APD3</accession>
<sequence>MACVLTSDDRVGEVLLSRVVCDQLAEVSSSEGLLMETQTMENEHDERIVTQLALMIRKIGDAVEKDGELNDTIDGIVGKMSNKSNYWKVAEHVFEDGHITWERIAVLFYVAGRIAVKVVIAHLPQYVKDILTWTLEYFKSKLLSWVQDNGGWTHLSQPPNTSTCPPVSHLLCLPAVLSASPHPAYLPTYLPTCPAPTPPAWPRSFHPSHH</sequence>
<reference evidence="5" key="1">
    <citation type="journal article" date="2014" name="PLoS ONE">
        <title>The genome and linkage map of the northern pike (Esox lucius): conserved synteny revealed between the salmonid sister group and the Neoteleostei.</title>
        <authorList>
            <person name="Rondeau E.B."/>
            <person name="Minkley D.R."/>
            <person name="Leong J.S."/>
            <person name="Messmer A.M."/>
            <person name="Jantzen J.R."/>
            <person name="von Schalburg K.R."/>
            <person name="Lemon C."/>
            <person name="Bird N.H."/>
            <person name="Koop B.F."/>
        </authorList>
    </citation>
    <scope>NUCLEOTIDE SEQUENCE</scope>
</reference>
<dbReference type="CDD" id="cd06845">
    <property type="entry name" value="Bcl-2_like"/>
    <property type="match status" value="1"/>
</dbReference>
<evidence type="ECO:0000256" key="2">
    <source>
        <dbReference type="ARBA" id="ARBA00022703"/>
    </source>
</evidence>
<dbReference type="GO" id="GO:0097192">
    <property type="term" value="P:extrinsic apoptotic signaling pathway in absence of ligand"/>
    <property type="evidence" value="ECO:0007669"/>
    <property type="project" value="TreeGrafter"/>
</dbReference>
<dbReference type="Bgee" id="ENSELUG00000024399">
    <property type="expression patterns" value="Expressed in stomach and 14 other cell types or tissues"/>
</dbReference>
<dbReference type="GO" id="GO:0015267">
    <property type="term" value="F:channel activity"/>
    <property type="evidence" value="ECO:0007669"/>
    <property type="project" value="TreeGrafter"/>
</dbReference>
<dbReference type="Pfam" id="PF00452">
    <property type="entry name" value="Bcl-2"/>
    <property type="match status" value="1"/>
</dbReference>
<reference evidence="4" key="3">
    <citation type="submission" date="2025-08" db="UniProtKB">
        <authorList>
            <consortium name="Ensembl"/>
        </authorList>
    </citation>
    <scope>IDENTIFICATION</scope>
</reference>
<protein>
    <recommendedName>
        <fullName evidence="3">Bcl-2 Bcl-2 homology region 1-3 domain-containing protein</fullName>
    </recommendedName>
</protein>
<dbReference type="GO" id="GO:0042981">
    <property type="term" value="P:regulation of apoptotic process"/>
    <property type="evidence" value="ECO:0007669"/>
    <property type="project" value="InterPro"/>
</dbReference>
<dbReference type="SUPFAM" id="SSF56854">
    <property type="entry name" value="Bcl-2 inhibitors of programmed cell death"/>
    <property type="match status" value="1"/>
</dbReference>
<dbReference type="InParanoid" id="A0A3P9APD3"/>
<dbReference type="PROSITE" id="PS50062">
    <property type="entry name" value="BCL2_FAMILY"/>
    <property type="match status" value="1"/>
</dbReference>
<reference evidence="4" key="2">
    <citation type="submission" date="2020-02" db="EMBL/GenBank/DDBJ databases">
        <title>Esox lucius (northern pike) genome, fEsoLuc1, primary haplotype.</title>
        <authorList>
            <person name="Myers G."/>
            <person name="Karagic N."/>
            <person name="Meyer A."/>
            <person name="Pippel M."/>
            <person name="Reichard M."/>
            <person name="Winkler S."/>
            <person name="Tracey A."/>
            <person name="Sims Y."/>
            <person name="Howe K."/>
            <person name="Rhie A."/>
            <person name="Formenti G."/>
            <person name="Durbin R."/>
            <person name="Fedrigo O."/>
            <person name="Jarvis E.D."/>
        </authorList>
    </citation>
    <scope>NUCLEOTIDE SEQUENCE [LARGE SCALE GENOMIC DNA]</scope>
</reference>
<keyword evidence="2" id="KW-0053">Apoptosis</keyword>
<proteinExistence type="inferred from homology"/>
<dbReference type="InterPro" id="IPR036834">
    <property type="entry name" value="Bcl-2-like_sf"/>
</dbReference>
<dbReference type="Proteomes" id="UP000265140">
    <property type="component" value="Chromosome 11"/>
</dbReference>
<dbReference type="GeneTree" id="ENSGT01110000267309"/>
<evidence type="ECO:0000313" key="4">
    <source>
        <dbReference type="Ensembl" id="ENSELUP00000042958.2"/>
    </source>
</evidence>
<organism evidence="4 5">
    <name type="scientific">Esox lucius</name>
    <name type="common">Northern pike</name>
    <dbReference type="NCBI Taxonomy" id="8010"/>
    <lineage>
        <taxon>Eukaryota</taxon>
        <taxon>Metazoa</taxon>
        <taxon>Chordata</taxon>
        <taxon>Craniata</taxon>
        <taxon>Vertebrata</taxon>
        <taxon>Euteleostomi</taxon>
        <taxon>Actinopterygii</taxon>
        <taxon>Neopterygii</taxon>
        <taxon>Teleostei</taxon>
        <taxon>Protacanthopterygii</taxon>
        <taxon>Esociformes</taxon>
        <taxon>Esocidae</taxon>
        <taxon>Esox</taxon>
    </lineage>
</organism>
<dbReference type="AlphaFoldDB" id="A0A3P9APD3"/>
<evidence type="ECO:0000313" key="5">
    <source>
        <dbReference type="Proteomes" id="UP000265140"/>
    </source>
</evidence>
<dbReference type="PANTHER" id="PTHR11256">
    <property type="entry name" value="BCL-2 RELATED"/>
    <property type="match status" value="1"/>
</dbReference>
<dbReference type="PRINTS" id="PR01862">
    <property type="entry name" value="BCL2FAMILY"/>
</dbReference>
<evidence type="ECO:0000259" key="3">
    <source>
        <dbReference type="SMART" id="SM00337"/>
    </source>
</evidence>
<keyword evidence="5" id="KW-1185">Reference proteome</keyword>
<evidence type="ECO:0000256" key="1">
    <source>
        <dbReference type="ARBA" id="ARBA00009458"/>
    </source>
</evidence>